<proteinExistence type="predicted"/>
<evidence type="ECO:0000313" key="1">
    <source>
        <dbReference type="EMBL" id="GGJ32223.1"/>
    </source>
</evidence>
<dbReference type="AlphaFoldDB" id="A0A917NWM5"/>
<dbReference type="EMBL" id="BMMU01000008">
    <property type="protein sequence ID" value="GGJ32223.1"/>
    <property type="molecule type" value="Genomic_DNA"/>
</dbReference>
<keyword evidence="2" id="KW-1185">Reference proteome</keyword>
<evidence type="ECO:0000313" key="2">
    <source>
        <dbReference type="Proteomes" id="UP000625682"/>
    </source>
</evidence>
<gene>
    <name evidence="1" type="ORF">GCM10012282_31130</name>
</gene>
<dbReference type="Proteomes" id="UP000625682">
    <property type="component" value="Unassembled WGS sequence"/>
</dbReference>
<protein>
    <submittedName>
        <fullName evidence="1">Uncharacterized protein</fullName>
    </submittedName>
</protein>
<reference evidence="1" key="2">
    <citation type="submission" date="2020-09" db="EMBL/GenBank/DDBJ databases">
        <authorList>
            <person name="Sun Q."/>
            <person name="Zhou Y."/>
        </authorList>
    </citation>
    <scope>NUCLEOTIDE SEQUENCE</scope>
    <source>
        <strain evidence="1">CGMCC 4.7272</strain>
    </source>
</reference>
<sequence length="70" mass="7284">MDDMGDMDGGEDVEDVEDVPELLSVTAGRMRSTEGAGPWDVPLTARSRSALGLDVDPVGRPTGRQAAALA</sequence>
<accession>A0A917NWM5</accession>
<name>A0A917NWM5_9ACTN</name>
<reference evidence="1" key="1">
    <citation type="journal article" date="2014" name="Int. J. Syst. Evol. Microbiol.">
        <title>Complete genome sequence of Corynebacterium casei LMG S-19264T (=DSM 44701T), isolated from a smear-ripened cheese.</title>
        <authorList>
            <consortium name="US DOE Joint Genome Institute (JGI-PGF)"/>
            <person name="Walter F."/>
            <person name="Albersmeier A."/>
            <person name="Kalinowski J."/>
            <person name="Ruckert C."/>
        </authorList>
    </citation>
    <scope>NUCLEOTIDE SEQUENCE</scope>
    <source>
        <strain evidence="1">CGMCC 4.7272</strain>
    </source>
</reference>
<organism evidence="1 2">
    <name type="scientific">Streptomyces lacrimifluminis</name>
    <dbReference type="NCBI Taxonomy" id="1500077"/>
    <lineage>
        <taxon>Bacteria</taxon>
        <taxon>Bacillati</taxon>
        <taxon>Actinomycetota</taxon>
        <taxon>Actinomycetes</taxon>
        <taxon>Kitasatosporales</taxon>
        <taxon>Streptomycetaceae</taxon>
        <taxon>Streptomyces</taxon>
    </lineage>
</organism>
<comment type="caution">
    <text evidence="1">The sequence shown here is derived from an EMBL/GenBank/DDBJ whole genome shotgun (WGS) entry which is preliminary data.</text>
</comment>